<keyword evidence="2" id="KW-1185">Reference proteome</keyword>
<evidence type="ECO:0000313" key="2">
    <source>
        <dbReference type="Proteomes" id="UP000033452"/>
    </source>
</evidence>
<comment type="caution">
    <text evidence="1">The sequence shown here is derived from an EMBL/GenBank/DDBJ whole genome shotgun (WGS) entry which is preliminary data.</text>
</comment>
<accession>A0A0F4QD89</accession>
<dbReference type="RefSeq" id="WP_046007174.1">
    <property type="nucleotide sequence ID" value="NZ_JXYA01000065.1"/>
</dbReference>
<evidence type="ECO:0000313" key="1">
    <source>
        <dbReference type="EMBL" id="KJZ05663.1"/>
    </source>
</evidence>
<name>A0A0F4QD89_9GAMM</name>
<dbReference type="OrthoDB" id="6301814at2"/>
<reference evidence="1 2" key="1">
    <citation type="journal article" date="2015" name="BMC Genomics">
        <title>Genome mining reveals unlocked bioactive potential of marine Gram-negative bacteria.</title>
        <authorList>
            <person name="Machado H."/>
            <person name="Sonnenschein E.C."/>
            <person name="Melchiorsen J."/>
            <person name="Gram L."/>
        </authorList>
    </citation>
    <scope>NUCLEOTIDE SEQUENCE [LARGE SCALE GENOMIC DNA]</scope>
    <source>
        <strain evidence="1 2">S2471</strain>
    </source>
</reference>
<sequence>MKLKFKKKQIKNLSKLPTLAVDATPNVAGGEYTNTGCTTICPSIIKMCTTRPGEFNCHTTILC</sequence>
<dbReference type="PATRIC" id="fig|43658.5.peg.4722"/>
<dbReference type="AlphaFoldDB" id="A0A0F4QD89"/>
<gene>
    <name evidence="1" type="ORF">TW77_22395</name>
</gene>
<dbReference type="EMBL" id="JXYA01000065">
    <property type="protein sequence ID" value="KJZ05663.1"/>
    <property type="molecule type" value="Genomic_DNA"/>
</dbReference>
<dbReference type="Proteomes" id="UP000033452">
    <property type="component" value="Unassembled WGS sequence"/>
</dbReference>
<proteinExistence type="predicted"/>
<organism evidence="1 2">
    <name type="scientific">Pseudoalteromonas rubra</name>
    <dbReference type="NCBI Taxonomy" id="43658"/>
    <lineage>
        <taxon>Bacteria</taxon>
        <taxon>Pseudomonadati</taxon>
        <taxon>Pseudomonadota</taxon>
        <taxon>Gammaproteobacteria</taxon>
        <taxon>Alteromonadales</taxon>
        <taxon>Pseudoalteromonadaceae</taxon>
        <taxon>Pseudoalteromonas</taxon>
    </lineage>
</organism>
<protein>
    <submittedName>
        <fullName evidence="1">Uncharacterized protein</fullName>
    </submittedName>
</protein>